<sequence>MYEWNKNQPIFLQIRQKIVEMILNENVKSGEALPSVRQLATELSVNPLTVTKAYQSLVDMQIIEKKRGLGMFVMENSQKELLSVEREKFLSDEWPQILKRLESLGIKLKELIKKEAGA</sequence>
<evidence type="ECO:0000256" key="1">
    <source>
        <dbReference type="ARBA" id="ARBA00023015"/>
    </source>
</evidence>
<organism evidence="5">
    <name type="scientific">OCS116 cluster bacterium</name>
    <dbReference type="NCBI Taxonomy" id="2030921"/>
    <lineage>
        <taxon>Bacteria</taxon>
        <taxon>Pseudomonadati</taxon>
        <taxon>Pseudomonadota</taxon>
        <taxon>Alphaproteobacteria</taxon>
        <taxon>OCS116 cluster</taxon>
    </lineage>
</organism>
<dbReference type="PANTHER" id="PTHR38445:SF10">
    <property type="entry name" value="GNTR-FAMILY TRANSCRIPTIONAL REGULATOR"/>
    <property type="match status" value="1"/>
</dbReference>
<dbReference type="GO" id="GO:0003677">
    <property type="term" value="F:DNA binding"/>
    <property type="evidence" value="ECO:0007669"/>
    <property type="project" value="UniProtKB-KW"/>
</dbReference>
<dbReference type="PANTHER" id="PTHR38445">
    <property type="entry name" value="HTH-TYPE TRANSCRIPTIONAL REPRESSOR YTRA"/>
    <property type="match status" value="1"/>
</dbReference>
<keyword evidence="3" id="KW-0804">Transcription</keyword>
<dbReference type="CDD" id="cd07377">
    <property type="entry name" value="WHTH_GntR"/>
    <property type="match status" value="1"/>
</dbReference>
<comment type="caution">
    <text evidence="5">The sequence shown here is derived from an EMBL/GenBank/DDBJ whole genome shotgun (WGS) entry which is preliminary data.</text>
</comment>
<dbReference type="GO" id="GO:0003700">
    <property type="term" value="F:DNA-binding transcription factor activity"/>
    <property type="evidence" value="ECO:0007669"/>
    <property type="project" value="InterPro"/>
</dbReference>
<gene>
    <name evidence="5" type="ORF">COB13_03555</name>
</gene>
<reference evidence="5" key="2">
    <citation type="journal article" date="2018" name="ISME J.">
        <title>A dynamic microbial community with high functional redundancy inhabits the cold, oxic subseafloor aquifer.</title>
        <authorList>
            <person name="Tully B.J."/>
            <person name="Wheat C.G."/>
            <person name="Glazer B.T."/>
            <person name="Huber J.A."/>
        </authorList>
    </citation>
    <scope>NUCLEOTIDE SEQUENCE</scope>
    <source>
        <strain evidence="5">NORP83</strain>
    </source>
</reference>
<name>A0A2A4Z7L8_9PROT</name>
<evidence type="ECO:0000313" key="5">
    <source>
        <dbReference type="EMBL" id="PCJ03027.1"/>
    </source>
</evidence>
<dbReference type="SUPFAM" id="SSF46785">
    <property type="entry name" value="Winged helix' DNA-binding domain"/>
    <property type="match status" value="1"/>
</dbReference>
<dbReference type="Gene3D" id="6.10.250.1220">
    <property type="match status" value="1"/>
</dbReference>
<reference key="1">
    <citation type="submission" date="2017-08" db="EMBL/GenBank/DDBJ databases">
        <title>A dynamic microbial community with high functional redundancy inhabits the cold, oxic subseafloor aquifer.</title>
        <authorList>
            <person name="Tully B.J."/>
            <person name="Wheat C.G."/>
            <person name="Glazer B.T."/>
            <person name="Huber J.A."/>
        </authorList>
    </citation>
    <scope>NUCLEOTIDE SEQUENCE [LARGE SCALE GENOMIC DNA]</scope>
</reference>
<accession>A0A2A4Z7L8</accession>
<proteinExistence type="predicted"/>
<protein>
    <submittedName>
        <fullName evidence="5">GntR family transcriptional regulator</fullName>
    </submittedName>
</protein>
<evidence type="ECO:0000256" key="3">
    <source>
        <dbReference type="ARBA" id="ARBA00023163"/>
    </source>
</evidence>
<dbReference type="Gene3D" id="1.10.10.10">
    <property type="entry name" value="Winged helix-like DNA-binding domain superfamily/Winged helix DNA-binding domain"/>
    <property type="match status" value="1"/>
</dbReference>
<keyword evidence="1" id="KW-0805">Transcription regulation</keyword>
<dbReference type="PROSITE" id="PS50949">
    <property type="entry name" value="HTH_GNTR"/>
    <property type="match status" value="1"/>
</dbReference>
<dbReference type="EMBL" id="NVUS01000003">
    <property type="protein sequence ID" value="PCJ03027.1"/>
    <property type="molecule type" value="Genomic_DNA"/>
</dbReference>
<dbReference type="InterPro" id="IPR000524">
    <property type="entry name" value="Tscrpt_reg_HTH_GntR"/>
</dbReference>
<dbReference type="AlphaFoldDB" id="A0A2A4Z7L8"/>
<evidence type="ECO:0000256" key="2">
    <source>
        <dbReference type="ARBA" id="ARBA00023125"/>
    </source>
</evidence>
<dbReference type="Pfam" id="PF00392">
    <property type="entry name" value="GntR"/>
    <property type="match status" value="1"/>
</dbReference>
<feature type="domain" description="HTH gntR-type" evidence="4">
    <location>
        <begin position="8"/>
        <end position="76"/>
    </location>
</feature>
<dbReference type="SMART" id="SM00345">
    <property type="entry name" value="HTH_GNTR"/>
    <property type="match status" value="1"/>
</dbReference>
<dbReference type="InterPro" id="IPR036388">
    <property type="entry name" value="WH-like_DNA-bd_sf"/>
</dbReference>
<dbReference type="InterPro" id="IPR036390">
    <property type="entry name" value="WH_DNA-bd_sf"/>
</dbReference>
<evidence type="ECO:0000259" key="4">
    <source>
        <dbReference type="PROSITE" id="PS50949"/>
    </source>
</evidence>
<keyword evidence="2" id="KW-0238">DNA-binding</keyword>